<dbReference type="EMBL" id="OX459122">
    <property type="protein sequence ID" value="CAI9104863.1"/>
    <property type="molecule type" value="Genomic_DNA"/>
</dbReference>
<accession>A0AAV1DD89</accession>
<dbReference type="GO" id="GO:0030488">
    <property type="term" value="P:tRNA methylation"/>
    <property type="evidence" value="ECO:0007669"/>
    <property type="project" value="TreeGrafter"/>
</dbReference>
<keyword evidence="7" id="KW-0479">Metal-binding</keyword>
<dbReference type="PROSITE" id="PS00028">
    <property type="entry name" value="ZINC_FINGER_C2H2_1"/>
    <property type="match status" value="1"/>
</dbReference>
<keyword evidence="11" id="KW-1185">Reference proteome</keyword>
<dbReference type="PROSITE" id="PS50082">
    <property type="entry name" value="WD_REPEATS_2"/>
    <property type="match status" value="2"/>
</dbReference>
<dbReference type="GO" id="GO:0005737">
    <property type="term" value="C:cytoplasm"/>
    <property type="evidence" value="ECO:0007669"/>
    <property type="project" value="UniProtKB-SubCell"/>
</dbReference>
<dbReference type="PANTHER" id="PTHR14344:SF3">
    <property type="entry name" value="WD REPEAT-CONTAINING PROTEIN 6"/>
    <property type="match status" value="1"/>
</dbReference>
<evidence type="ECO:0000256" key="3">
    <source>
        <dbReference type="ARBA" id="ARBA00022574"/>
    </source>
</evidence>
<dbReference type="PANTHER" id="PTHR14344">
    <property type="entry name" value="WD REPEAT PROTEIN"/>
    <property type="match status" value="1"/>
</dbReference>
<dbReference type="PROSITE" id="PS50089">
    <property type="entry name" value="ZF_RING_2"/>
    <property type="match status" value="1"/>
</dbReference>
<dbReference type="InterPro" id="IPR013087">
    <property type="entry name" value="Znf_C2H2_type"/>
</dbReference>
<dbReference type="Pfam" id="PF23230">
    <property type="entry name" value="zf-C2H2_13"/>
    <property type="match status" value="1"/>
</dbReference>
<dbReference type="Proteomes" id="UP001161247">
    <property type="component" value="Chromosome 5"/>
</dbReference>
<feature type="repeat" description="WD" evidence="8">
    <location>
        <begin position="1409"/>
        <end position="1423"/>
    </location>
</feature>
<keyword evidence="2" id="KW-0963">Cytoplasm</keyword>
<evidence type="ECO:0000256" key="5">
    <source>
        <dbReference type="ARBA" id="ARBA00022737"/>
    </source>
</evidence>
<dbReference type="InterPro" id="IPR036322">
    <property type="entry name" value="WD40_repeat_dom_sf"/>
</dbReference>
<dbReference type="SMART" id="SM00320">
    <property type="entry name" value="WD40"/>
    <property type="match status" value="9"/>
</dbReference>
<keyword evidence="3 8" id="KW-0853">WD repeat</keyword>
<dbReference type="InterPro" id="IPR056437">
    <property type="entry name" value="Znf-C2H2_ZNF598/HEL2"/>
</dbReference>
<keyword evidence="7" id="KW-0863">Zinc-finger</keyword>
<dbReference type="GO" id="GO:0008270">
    <property type="term" value="F:zinc ion binding"/>
    <property type="evidence" value="ECO:0007669"/>
    <property type="project" value="UniProtKB-KW"/>
</dbReference>
<dbReference type="InterPro" id="IPR015943">
    <property type="entry name" value="WD40/YVTN_repeat-like_dom_sf"/>
</dbReference>
<dbReference type="SMART" id="SM00355">
    <property type="entry name" value="ZnF_C2H2"/>
    <property type="match status" value="4"/>
</dbReference>
<evidence type="ECO:0000256" key="6">
    <source>
        <dbReference type="ARBA" id="ARBA00038255"/>
    </source>
</evidence>
<evidence type="ECO:0000256" key="2">
    <source>
        <dbReference type="ARBA" id="ARBA00022490"/>
    </source>
</evidence>
<evidence type="ECO:0000256" key="8">
    <source>
        <dbReference type="PROSITE-ProRule" id="PRU00221"/>
    </source>
</evidence>
<keyword evidence="7" id="KW-0862">Zinc</keyword>
<evidence type="ECO:0000313" key="11">
    <source>
        <dbReference type="Proteomes" id="UP001161247"/>
    </source>
</evidence>
<reference evidence="10" key="1">
    <citation type="submission" date="2023-03" db="EMBL/GenBank/DDBJ databases">
        <authorList>
            <person name="Julca I."/>
        </authorList>
    </citation>
    <scope>NUCLEOTIDE SEQUENCE</scope>
</reference>
<sequence>MEDDYCAVCADTLEWVAYGACGHKDVCSTCVARLRFICGDSCCCICKTRSDVVFVTKALGDYTNTISDFSILPSQPKEGRVGGTSYWYHEDTQAFFDDADHYKMVKAMCKLSCSVCDKKAAEEGTDQVPGDGSSRRRTSRFRNIEQLKGHLFHQHKLFMCSLCLEGRKVFICEQKLYSRSQLTQHTNTGDSAVDGSESERGGFMGHPRCEFCRTPFYGDNELYSHMSTEHFTCFICQRQHPGQYEYYKDYDDLEIHFRRDHFLCEDDSCLAKKFIVFSSESELKRHNAMEHGGHMSRSQRSAALQSPDGRVTIDLIHCKADTCVVRNPDLPRYREALSLQSKNSQLGSVDDIDARCAAVVAHIKCFLTICNVDFWAEQEQFRQTVQSQQKSRAGRRRLIIGSGTGSEILVYRLPKGIKIASFQVFEGIRVHGITSSQHHYTDDSLSFSYCTIAVYGERRVKLYKFRISCLNHTDHLELALVSSLPKFNHWVLDVCFLQCHAAGPSNWLGIGCSDNSVWFWDIKNGHVLAQVRCPDRCLLYSMRMWGCDAESLLIASGTIYNQIVVWKLDFEKHSIIDEVAKFSGLQYQVVILGRLVGHEGSIFRIAWSADGSKLVSASDDRSARVWVVSNARGDASDSPKNIHYLVGPVLFGHTARVWDCYVYDNLIVTAGEDCTCRVWGLDGQQLEVIKEHSGRGVWRCLYDPNNSLIVTAGLDSALKVYQMTSAYSSKTLDRSKRPTEEDSMGGNEVFTFTLPNSSGYIGLTDSKSEYVRCLHFSGENSLYVSTNNGYLHHLLFDSKKEEKWTELVHLNEGAPVVCMDVYSDTQEVPDTVDDWISMGNGKGSLMIVRVIGQKSRREVVNTIVWSAEIERQLLGTYWCKSLGKRFVFTADPKGQLKLWRLSGSLALDRGIVNSSPDDVCLISTYTSCYGRRIMCLDASLESEVLVCGDIHGNILLFPLSEALLFGTLVDSEVKTMAPVSYFKAAHGISRVCSVSITGSSLDQVEICSTGQDGCICYLECNKAWGSLEFVGMKEVKEISSVSSVFWNGDRYDNLDIKGYAVGFASSDFIIWNLTSDTKVFKVACGGWRRPHSYYVGKFPEKNTCFAFIKNEIIYVHRNWVNESDKELYPQNLHLQFHGREIHTVCFITGASECFLKKKHDATSRTVGIATGCEDGTVRLTRYVQGSNSWTSSRLLGEHVGGSAVRSLCCVSKLYKIKFDSMSHMPNDVRSEKSSIEELENSLLLISVGAKRVVTAWRQRYHGSSFLFQWLSSDMPTRKNRNQDSKRQIVEIEKEATTVNATNLSANMNKILKKGLEEDKYEENDWRYLAVSAFLVKVVTSSRISVCFVVVASSDATVTLRALLLPCRFWFDVAILSPSSSPVLALQHVIVSERSGIDDNLLVGRSVYIIISGSTDGSITFWDLTKEVEDFLRQVSSLQINELIDSHKRPQTGRGSQGGRWWRSFGRDVSKKKSCNQFQKGKTEKEFLSHSTTKTKETDVKNNVPETPGTLFHEEDASVLCHVKDEKVDGISLEVPTIVPLHVFGNIHQSGVNCLYVSDTKDVDSSKNNSTFCVLSGGDDQALNCLRFTLSMKSTSQAQQSSKPIYTCEIQNYLMKFISLETSISAHSSAVKDVWTDGHWAFSTGLDQRVRCWKLGRFGNLIEHSHLIVSVPEPEALDAHTCARNHYQIIVAGRGMQMLEFCPLDVRR</sequence>
<name>A0AAV1DD89_OLDCO</name>
<dbReference type="InterPro" id="IPR001841">
    <property type="entry name" value="Znf_RING"/>
</dbReference>
<organism evidence="10 11">
    <name type="scientific">Oldenlandia corymbosa var. corymbosa</name>
    <dbReference type="NCBI Taxonomy" id="529605"/>
    <lineage>
        <taxon>Eukaryota</taxon>
        <taxon>Viridiplantae</taxon>
        <taxon>Streptophyta</taxon>
        <taxon>Embryophyta</taxon>
        <taxon>Tracheophyta</taxon>
        <taxon>Spermatophyta</taxon>
        <taxon>Magnoliopsida</taxon>
        <taxon>eudicotyledons</taxon>
        <taxon>Gunneridae</taxon>
        <taxon>Pentapetalae</taxon>
        <taxon>asterids</taxon>
        <taxon>lamiids</taxon>
        <taxon>Gentianales</taxon>
        <taxon>Rubiaceae</taxon>
        <taxon>Rubioideae</taxon>
        <taxon>Spermacoceae</taxon>
        <taxon>Hedyotis-Oldenlandia complex</taxon>
        <taxon>Oldenlandia</taxon>
    </lineage>
</organism>
<comment type="subcellular location">
    <subcellularLocation>
        <location evidence="1">Cytoplasm</location>
    </subcellularLocation>
</comment>
<evidence type="ECO:0000259" key="9">
    <source>
        <dbReference type="PROSITE" id="PS50089"/>
    </source>
</evidence>
<evidence type="ECO:0000256" key="7">
    <source>
        <dbReference type="PROSITE-ProRule" id="PRU00175"/>
    </source>
</evidence>
<gene>
    <name evidence="10" type="ORF">OLC1_LOCUS13691</name>
</gene>
<dbReference type="PROSITE" id="PS50294">
    <property type="entry name" value="WD_REPEATS_REGION"/>
    <property type="match status" value="1"/>
</dbReference>
<dbReference type="SUPFAM" id="SSF50978">
    <property type="entry name" value="WD40 repeat-like"/>
    <property type="match status" value="2"/>
</dbReference>
<proteinExistence type="inferred from homology"/>
<dbReference type="Pfam" id="PF00400">
    <property type="entry name" value="WD40"/>
    <property type="match status" value="4"/>
</dbReference>
<dbReference type="Gene3D" id="2.130.10.10">
    <property type="entry name" value="YVTN repeat-like/Quinoprotein amine dehydrogenase"/>
    <property type="match status" value="5"/>
</dbReference>
<dbReference type="InterPro" id="IPR001680">
    <property type="entry name" value="WD40_rpt"/>
</dbReference>
<feature type="repeat" description="WD" evidence="8">
    <location>
        <begin position="595"/>
        <end position="636"/>
    </location>
</feature>
<protein>
    <submittedName>
        <fullName evidence="10">OLC1v1003646C1</fullName>
    </submittedName>
</protein>
<evidence type="ECO:0000313" key="10">
    <source>
        <dbReference type="EMBL" id="CAI9104863.1"/>
    </source>
</evidence>
<evidence type="ECO:0000256" key="1">
    <source>
        <dbReference type="ARBA" id="ARBA00004496"/>
    </source>
</evidence>
<feature type="domain" description="RING-type" evidence="9">
    <location>
        <begin position="6"/>
        <end position="47"/>
    </location>
</feature>
<dbReference type="InterPro" id="IPR051973">
    <property type="entry name" value="tRNA_Anticodon_Mtase-Reg"/>
</dbReference>
<keyword evidence="5" id="KW-0677">Repeat</keyword>
<keyword evidence="4" id="KW-0819">tRNA processing</keyword>
<evidence type="ECO:0000256" key="4">
    <source>
        <dbReference type="ARBA" id="ARBA00022694"/>
    </source>
</evidence>
<comment type="similarity">
    <text evidence="6">Belongs to the WD repeat WDR6 family.</text>
</comment>